<reference evidence="2 3" key="1">
    <citation type="submission" date="2023-07" db="EMBL/GenBank/DDBJ databases">
        <title>Genomic Encyclopedia of Type Strains, Phase IV (KMG-IV): sequencing the most valuable type-strain genomes for metagenomic binning, comparative biology and taxonomic classification.</title>
        <authorList>
            <person name="Goeker M."/>
        </authorList>
    </citation>
    <scope>NUCLEOTIDE SEQUENCE [LARGE SCALE GENOMIC DNA]</scope>
    <source>
        <strain evidence="2 3">DSM 29005</strain>
    </source>
</reference>
<accession>A0ABT9ZN48</accession>
<dbReference type="SUPFAM" id="SSF47406">
    <property type="entry name" value="SinR repressor dimerisation domain-like"/>
    <property type="match status" value="1"/>
</dbReference>
<keyword evidence="3" id="KW-1185">Reference proteome</keyword>
<dbReference type="GO" id="GO:0003677">
    <property type="term" value="F:DNA binding"/>
    <property type="evidence" value="ECO:0007669"/>
    <property type="project" value="UniProtKB-KW"/>
</dbReference>
<dbReference type="Pfam" id="PF08671">
    <property type="entry name" value="SinI"/>
    <property type="match status" value="1"/>
</dbReference>
<proteinExistence type="predicted"/>
<dbReference type="EMBL" id="JAUSUD010000039">
    <property type="protein sequence ID" value="MDQ0233430.1"/>
    <property type="molecule type" value="Genomic_DNA"/>
</dbReference>
<evidence type="ECO:0000313" key="3">
    <source>
        <dbReference type="Proteomes" id="UP001234495"/>
    </source>
</evidence>
<keyword evidence="2" id="KW-0238">DNA-binding</keyword>
<feature type="domain" description="Sin" evidence="1">
    <location>
        <begin position="2"/>
        <end position="40"/>
    </location>
</feature>
<name>A0ABT9ZN48_9BACI</name>
<dbReference type="Proteomes" id="UP001234495">
    <property type="component" value="Unassembled WGS sequence"/>
</dbReference>
<comment type="caution">
    <text evidence="2">The sequence shown here is derived from an EMBL/GenBank/DDBJ whole genome shotgun (WGS) entry which is preliminary data.</text>
</comment>
<organism evidence="2 3">
    <name type="scientific">Metabacillus malikii</name>
    <dbReference type="NCBI Taxonomy" id="1504265"/>
    <lineage>
        <taxon>Bacteria</taxon>
        <taxon>Bacillati</taxon>
        <taxon>Bacillota</taxon>
        <taxon>Bacilli</taxon>
        <taxon>Bacillales</taxon>
        <taxon>Bacillaceae</taxon>
        <taxon>Metabacillus</taxon>
    </lineage>
</organism>
<dbReference type="RefSeq" id="WP_307346753.1">
    <property type="nucleotide sequence ID" value="NZ_JAUSUD010000039.1"/>
</dbReference>
<sequence length="50" mass="5829">MSDSLKKDIFLDEEWVELITYALNAGMSAKEIREFFEKQREKQRDGSSAS</sequence>
<dbReference type="InterPro" id="IPR010981">
    <property type="entry name" value="SinR/SinI_dimer_dom"/>
</dbReference>
<dbReference type="PROSITE" id="PS51500">
    <property type="entry name" value="SIN"/>
    <property type="match status" value="1"/>
</dbReference>
<evidence type="ECO:0000259" key="1">
    <source>
        <dbReference type="PROSITE" id="PS51500"/>
    </source>
</evidence>
<dbReference type="InterPro" id="IPR036281">
    <property type="entry name" value="SinR/SinI_dimer_dom_sf"/>
</dbReference>
<protein>
    <submittedName>
        <fullName evidence="2">DNA-binding transcriptional MerR regulator</fullName>
    </submittedName>
</protein>
<gene>
    <name evidence="2" type="ORF">J2S19_004777</name>
</gene>
<evidence type="ECO:0000313" key="2">
    <source>
        <dbReference type="EMBL" id="MDQ0233430.1"/>
    </source>
</evidence>